<organism evidence="1 2">
    <name type="scientific">Kingdonia uniflora</name>
    <dbReference type="NCBI Taxonomy" id="39325"/>
    <lineage>
        <taxon>Eukaryota</taxon>
        <taxon>Viridiplantae</taxon>
        <taxon>Streptophyta</taxon>
        <taxon>Embryophyta</taxon>
        <taxon>Tracheophyta</taxon>
        <taxon>Spermatophyta</taxon>
        <taxon>Magnoliopsida</taxon>
        <taxon>Ranunculales</taxon>
        <taxon>Circaeasteraceae</taxon>
        <taxon>Kingdonia</taxon>
    </lineage>
</organism>
<protein>
    <submittedName>
        <fullName evidence="1">Uncharacterized protein</fullName>
    </submittedName>
</protein>
<evidence type="ECO:0000313" key="2">
    <source>
        <dbReference type="Proteomes" id="UP000541444"/>
    </source>
</evidence>
<dbReference type="EMBL" id="JACGCM010001859">
    <property type="protein sequence ID" value="KAF6148053.1"/>
    <property type="molecule type" value="Genomic_DNA"/>
</dbReference>
<keyword evidence="2" id="KW-1185">Reference proteome</keyword>
<sequence>SWKIRGVGIDLGIQIAQTTCEKASSCRNLYLQWLDDAHKKRSQQLRTMKRGVIVFVATECVPTEALEMMERTLLNLFFMYQKATKSEFLFFNQYLQCCDCD</sequence>
<dbReference type="Proteomes" id="UP000541444">
    <property type="component" value="Unassembled WGS sequence"/>
</dbReference>
<name>A0A7J7LZK8_9MAGN</name>
<reference evidence="1 2" key="1">
    <citation type="journal article" date="2020" name="IScience">
        <title>Genome Sequencing of the Endangered Kingdonia uniflora (Circaeasteraceae, Ranunculales) Reveals Potential Mechanisms of Evolutionary Specialization.</title>
        <authorList>
            <person name="Sun Y."/>
            <person name="Deng T."/>
            <person name="Zhang A."/>
            <person name="Moore M.J."/>
            <person name="Landis J.B."/>
            <person name="Lin N."/>
            <person name="Zhang H."/>
            <person name="Zhang X."/>
            <person name="Huang J."/>
            <person name="Zhang X."/>
            <person name="Sun H."/>
            <person name="Wang H."/>
        </authorList>
    </citation>
    <scope>NUCLEOTIDE SEQUENCE [LARGE SCALE GENOMIC DNA]</scope>
    <source>
        <strain evidence="1">TB1705</strain>
        <tissue evidence="1">Leaf</tissue>
    </source>
</reference>
<feature type="non-terminal residue" evidence="1">
    <location>
        <position position="1"/>
    </location>
</feature>
<gene>
    <name evidence="1" type="ORF">GIB67_024228</name>
</gene>
<evidence type="ECO:0000313" key="1">
    <source>
        <dbReference type="EMBL" id="KAF6148053.1"/>
    </source>
</evidence>
<proteinExistence type="predicted"/>
<dbReference type="AlphaFoldDB" id="A0A7J7LZK8"/>
<comment type="caution">
    <text evidence="1">The sequence shown here is derived from an EMBL/GenBank/DDBJ whole genome shotgun (WGS) entry which is preliminary data.</text>
</comment>
<accession>A0A7J7LZK8</accession>